<protein>
    <submittedName>
        <fullName evidence="1">Uncharacterized protein</fullName>
    </submittedName>
</protein>
<dbReference type="EMBL" id="UYJE01007055">
    <property type="protein sequence ID" value="VDI51446.1"/>
    <property type="molecule type" value="Genomic_DNA"/>
</dbReference>
<dbReference type="AlphaFoldDB" id="A0A8B6FMA8"/>
<gene>
    <name evidence="1" type="ORF">MGAL_10B088217</name>
</gene>
<accession>A0A8B6FMA8</accession>
<proteinExistence type="predicted"/>
<reference evidence="1" key="1">
    <citation type="submission" date="2018-11" db="EMBL/GenBank/DDBJ databases">
        <authorList>
            <person name="Alioto T."/>
            <person name="Alioto T."/>
        </authorList>
    </citation>
    <scope>NUCLEOTIDE SEQUENCE</scope>
</reference>
<dbReference type="GO" id="GO:0061343">
    <property type="term" value="P:cell adhesion involved in heart morphogenesis"/>
    <property type="evidence" value="ECO:0007669"/>
    <property type="project" value="TreeGrafter"/>
</dbReference>
<dbReference type="Proteomes" id="UP000596742">
    <property type="component" value="Unassembled WGS sequence"/>
</dbReference>
<dbReference type="PANTHER" id="PTHR33395">
    <property type="entry name" value="TRANSCRIPTASE, PUTATIVE-RELATED-RELATED"/>
    <property type="match status" value="1"/>
</dbReference>
<evidence type="ECO:0000313" key="1">
    <source>
        <dbReference type="EMBL" id="VDI51446.1"/>
    </source>
</evidence>
<sequence>MLDSLLELEDKNPKAYWDIINKFKYSDKDISDQSSNIPSDEWYNYFNKLLNLDCSNEQDDFPTGFNVFLDYDIHMQEVLKAIKSLKNNTSVGFDCISNEMLKHSSVNMLNCICKLFNIILKSTLFPSSWTESMIKPLFKSGDVRDPSNYRGIAISSCLNGKTEFNYPSDGKYALNYPSDGKYAINYRSDGKYAINFPILHQLDGIFSISKFHHVLMENLGKGYRAFL</sequence>
<evidence type="ECO:0000313" key="2">
    <source>
        <dbReference type="Proteomes" id="UP000596742"/>
    </source>
</evidence>
<organism evidence="1 2">
    <name type="scientific">Mytilus galloprovincialis</name>
    <name type="common">Mediterranean mussel</name>
    <dbReference type="NCBI Taxonomy" id="29158"/>
    <lineage>
        <taxon>Eukaryota</taxon>
        <taxon>Metazoa</taxon>
        <taxon>Spiralia</taxon>
        <taxon>Lophotrochozoa</taxon>
        <taxon>Mollusca</taxon>
        <taxon>Bivalvia</taxon>
        <taxon>Autobranchia</taxon>
        <taxon>Pteriomorphia</taxon>
        <taxon>Mytilida</taxon>
        <taxon>Mytiloidea</taxon>
        <taxon>Mytilidae</taxon>
        <taxon>Mytilinae</taxon>
        <taxon>Mytilus</taxon>
    </lineage>
</organism>
<dbReference type="OrthoDB" id="6629108at2759"/>
<keyword evidence="2" id="KW-1185">Reference proteome</keyword>
<dbReference type="PANTHER" id="PTHR33395:SF21">
    <property type="entry name" value="PERICARDIN"/>
    <property type="match status" value="1"/>
</dbReference>
<dbReference type="GO" id="GO:0007508">
    <property type="term" value="P:larval heart development"/>
    <property type="evidence" value="ECO:0007669"/>
    <property type="project" value="TreeGrafter"/>
</dbReference>
<dbReference type="GO" id="GO:0031012">
    <property type="term" value="C:extracellular matrix"/>
    <property type="evidence" value="ECO:0007669"/>
    <property type="project" value="TreeGrafter"/>
</dbReference>
<name>A0A8B6FMA8_MYTGA</name>
<comment type="caution">
    <text evidence="1">The sequence shown here is derived from an EMBL/GenBank/DDBJ whole genome shotgun (WGS) entry which is preliminary data.</text>
</comment>